<reference evidence="1" key="1">
    <citation type="journal article" date="2015" name="Genome Biol. Evol.">
        <title>Organellar Genomes of White Spruce (Picea glauca): Assembly and Annotation.</title>
        <authorList>
            <person name="Jackman S.D."/>
            <person name="Warren R.L."/>
            <person name="Gibb E.A."/>
            <person name="Vandervalk B.P."/>
            <person name="Mohamadi H."/>
            <person name="Chu J."/>
            <person name="Raymond A."/>
            <person name="Pleasance S."/>
            <person name="Coope R."/>
            <person name="Wildung M.R."/>
            <person name="Ritland C.E."/>
            <person name="Bousquet J."/>
            <person name="Jones S.J."/>
            <person name="Bohlmann J."/>
            <person name="Birol I."/>
        </authorList>
    </citation>
    <scope>NUCLEOTIDE SEQUENCE [LARGE SCALE GENOMIC DNA]</scope>
    <source>
        <tissue evidence="1">Flushing bud</tissue>
    </source>
</reference>
<proteinExistence type="predicted"/>
<sequence>MEMDSMLMWKCKWISISIRISIWDVDCLLLYTCTPGLGQPGLDERDEGNPVATMRERTYAMALLLLQFNERYGNIVPTCIRSPNHTEREFLQPLTLTDTEPEFLQRHIERIQGA</sequence>
<accession>A0A101LZN8</accession>
<comment type="caution">
    <text evidence="1">The sequence shown here is derived from an EMBL/GenBank/DDBJ whole genome shotgun (WGS) entry which is preliminary data.</text>
</comment>
<geneLocation type="mitochondrion" evidence="1"/>
<gene>
    <name evidence="1" type="ORF">ABT39_MTgene5297</name>
</gene>
<protein>
    <submittedName>
        <fullName evidence="1">Uncharacterized protein</fullName>
    </submittedName>
</protein>
<name>A0A101LZN8_PICGL</name>
<organism evidence="1">
    <name type="scientific">Picea glauca</name>
    <name type="common">White spruce</name>
    <name type="synonym">Pinus glauca</name>
    <dbReference type="NCBI Taxonomy" id="3330"/>
    <lineage>
        <taxon>Eukaryota</taxon>
        <taxon>Viridiplantae</taxon>
        <taxon>Streptophyta</taxon>
        <taxon>Embryophyta</taxon>
        <taxon>Tracheophyta</taxon>
        <taxon>Spermatophyta</taxon>
        <taxon>Pinopsida</taxon>
        <taxon>Pinidae</taxon>
        <taxon>Conifers I</taxon>
        <taxon>Pinales</taxon>
        <taxon>Pinaceae</taxon>
        <taxon>Picea</taxon>
    </lineage>
</organism>
<dbReference type="EMBL" id="LKAM01000006">
    <property type="protein sequence ID" value="KUM48297.1"/>
    <property type="molecule type" value="Genomic_DNA"/>
</dbReference>
<keyword evidence="1" id="KW-0496">Mitochondrion</keyword>
<dbReference type="AlphaFoldDB" id="A0A101LZN8"/>
<evidence type="ECO:0000313" key="1">
    <source>
        <dbReference type="EMBL" id="KUM48297.1"/>
    </source>
</evidence>